<name>A0ABU0EBP6_9CELL</name>
<dbReference type="PANTHER" id="PTHR36503">
    <property type="entry name" value="BLR2520 PROTEIN"/>
    <property type="match status" value="1"/>
</dbReference>
<organism evidence="1 2">
    <name type="scientific">Cellulomonas humilata</name>
    <dbReference type="NCBI Taxonomy" id="144055"/>
    <lineage>
        <taxon>Bacteria</taxon>
        <taxon>Bacillati</taxon>
        <taxon>Actinomycetota</taxon>
        <taxon>Actinomycetes</taxon>
        <taxon>Micrococcales</taxon>
        <taxon>Cellulomonadaceae</taxon>
        <taxon>Cellulomonas</taxon>
    </lineage>
</organism>
<dbReference type="InterPro" id="IPR029068">
    <property type="entry name" value="Glyas_Bleomycin-R_OHBP_Dase"/>
</dbReference>
<keyword evidence="2" id="KW-1185">Reference proteome</keyword>
<evidence type="ECO:0000313" key="1">
    <source>
        <dbReference type="EMBL" id="MDQ0372693.1"/>
    </source>
</evidence>
<dbReference type="RefSeq" id="WP_307490307.1">
    <property type="nucleotide sequence ID" value="NZ_JAUSVB010000001.1"/>
</dbReference>
<gene>
    <name evidence="1" type="ORF">J2X26_000990</name>
</gene>
<accession>A0ABU0EBP6</accession>
<dbReference type="PANTHER" id="PTHR36503:SF1">
    <property type="entry name" value="BLR2520 PROTEIN"/>
    <property type="match status" value="1"/>
</dbReference>
<reference evidence="1 2" key="1">
    <citation type="submission" date="2023-07" db="EMBL/GenBank/DDBJ databases">
        <title>Sorghum-associated microbial communities from plants grown in Nebraska, USA.</title>
        <authorList>
            <person name="Schachtman D."/>
        </authorList>
    </citation>
    <scope>NUCLEOTIDE SEQUENCE [LARGE SCALE GENOMIC DNA]</scope>
    <source>
        <strain evidence="1 2">BE332</strain>
    </source>
</reference>
<proteinExistence type="predicted"/>
<comment type="caution">
    <text evidence="1">The sequence shown here is derived from an EMBL/GenBank/DDBJ whole genome shotgun (WGS) entry which is preliminary data.</text>
</comment>
<evidence type="ECO:0000313" key="2">
    <source>
        <dbReference type="Proteomes" id="UP001239626"/>
    </source>
</evidence>
<dbReference type="Proteomes" id="UP001239626">
    <property type="component" value="Unassembled WGS sequence"/>
</dbReference>
<dbReference type="SUPFAM" id="SSF54593">
    <property type="entry name" value="Glyoxalase/Bleomycin resistance protein/Dihydroxybiphenyl dioxygenase"/>
    <property type="match status" value="1"/>
</dbReference>
<protein>
    <recommendedName>
        <fullName evidence="3">Glyoxalase</fullName>
    </recommendedName>
</protein>
<evidence type="ECO:0008006" key="3">
    <source>
        <dbReference type="Google" id="ProtNLM"/>
    </source>
</evidence>
<dbReference type="Gene3D" id="3.10.180.10">
    <property type="entry name" value="2,3-Dihydroxybiphenyl 1,2-Dioxygenase, domain 1"/>
    <property type="match status" value="1"/>
</dbReference>
<sequence>MSIHDATHVPGAPIEKPRATLWGVGGVVQAPDGTIWQVVTPSKKDTGPATTHVDQIVLLLGADDVGASKRFYVDHGLTVAKSFGEYVEFDAGTSPVTLGLLKRRALAKDAGVPPEGTGSHRLTIVGDAGAFADPDGFAWEVMSVGAEH</sequence>
<dbReference type="EMBL" id="JAUSVB010000001">
    <property type="protein sequence ID" value="MDQ0372693.1"/>
    <property type="molecule type" value="Genomic_DNA"/>
</dbReference>